<feature type="compositionally biased region" description="Polar residues" evidence="1">
    <location>
        <begin position="766"/>
        <end position="780"/>
    </location>
</feature>
<dbReference type="GeneID" id="94292001"/>
<reference evidence="2 3" key="1">
    <citation type="submission" date="2021-02" db="EMBL/GenBank/DDBJ databases">
        <title>Porcisia hertigi Genome sequencing and assembly.</title>
        <authorList>
            <person name="Almutairi H."/>
            <person name="Gatherer D."/>
        </authorList>
    </citation>
    <scope>NUCLEOTIDE SEQUENCE [LARGE SCALE GENOMIC DNA]</scope>
    <source>
        <strain evidence="2 3">C119</strain>
    </source>
</reference>
<protein>
    <submittedName>
        <fullName evidence="2">Uncharacterized protein</fullName>
    </submittedName>
</protein>
<feature type="compositionally biased region" description="Polar residues" evidence="1">
    <location>
        <begin position="570"/>
        <end position="586"/>
    </location>
</feature>
<proteinExistence type="predicted"/>
<comment type="caution">
    <text evidence="2">The sequence shown here is derived from an EMBL/GenBank/DDBJ whole genome shotgun (WGS) entry which is preliminary data.</text>
</comment>
<feature type="region of interest" description="Disordered" evidence="1">
    <location>
        <begin position="392"/>
        <end position="430"/>
    </location>
</feature>
<dbReference type="AlphaFoldDB" id="A0A836LIC0"/>
<feature type="compositionally biased region" description="Polar residues" evidence="1">
    <location>
        <begin position="61"/>
        <end position="71"/>
    </location>
</feature>
<feature type="region of interest" description="Disordered" evidence="1">
    <location>
        <begin position="493"/>
        <end position="586"/>
    </location>
</feature>
<dbReference type="OrthoDB" id="266569at2759"/>
<evidence type="ECO:0000313" key="2">
    <source>
        <dbReference type="EMBL" id="KAG5506468.1"/>
    </source>
</evidence>
<feature type="compositionally biased region" description="Basic and acidic residues" evidence="1">
    <location>
        <begin position="753"/>
        <end position="765"/>
    </location>
</feature>
<gene>
    <name evidence="2" type="ORF">JKF63_05971</name>
</gene>
<feature type="region of interest" description="Disordered" evidence="1">
    <location>
        <begin position="19"/>
        <end position="38"/>
    </location>
</feature>
<feature type="compositionally biased region" description="Polar residues" evidence="1">
    <location>
        <begin position="521"/>
        <end position="530"/>
    </location>
</feature>
<organism evidence="2 3">
    <name type="scientific">Porcisia hertigi</name>
    <dbReference type="NCBI Taxonomy" id="2761500"/>
    <lineage>
        <taxon>Eukaryota</taxon>
        <taxon>Discoba</taxon>
        <taxon>Euglenozoa</taxon>
        <taxon>Kinetoplastea</taxon>
        <taxon>Metakinetoplastina</taxon>
        <taxon>Trypanosomatida</taxon>
        <taxon>Trypanosomatidae</taxon>
        <taxon>Leishmaniinae</taxon>
        <taxon>Porcisia</taxon>
    </lineage>
</organism>
<dbReference type="KEGG" id="phet:94292001"/>
<feature type="region of interest" description="Disordered" evidence="1">
    <location>
        <begin position="664"/>
        <end position="684"/>
    </location>
</feature>
<dbReference type="EMBL" id="JAFJZO010000020">
    <property type="protein sequence ID" value="KAG5506468.1"/>
    <property type="molecule type" value="Genomic_DNA"/>
</dbReference>
<name>A0A836LIC0_9TRYP</name>
<dbReference type="Proteomes" id="UP000674318">
    <property type="component" value="Unassembled WGS sequence"/>
</dbReference>
<dbReference type="RefSeq" id="XP_067757630.1">
    <property type="nucleotide sequence ID" value="XM_067901924.1"/>
</dbReference>
<evidence type="ECO:0000256" key="1">
    <source>
        <dbReference type="SAM" id="MobiDB-lite"/>
    </source>
</evidence>
<feature type="region of interest" description="Disordered" evidence="1">
    <location>
        <begin position="704"/>
        <end position="780"/>
    </location>
</feature>
<sequence length="789" mass="83488">MACSPLAEGDVTVIVSPVSSHHAGEKHSKDSDATHDSARGLSPVIGVALELPGPGTHEELSTGSQATTQGPGSHASPKKWESPLQVSNLHSLASSTWGNWSKSTSSNVTAPFLTGAETENTALANDIERMPAWIDDHVADAQRESATARPLEANLSAVFNGSAYADVRTPTEFRVLRALPVVQTTIDNTALEAAAIGAATATTLTNWHSVPRRASRSCASRATASKALPSLADSSRGGDVDVKPHTQTLATLGDLSPRAVSKSLVSAKRSSLSIHRRRYGENPLSPSEAVCISPLTFSIPENNGCNEVLADSSASLLAHSVSGTSLKRRSLGSPLQLDINLFSNLSSGADRDIHDGTSRRIHKNVVSILKVGSSGVLGRSMASSVVPELVSTFGRSTKPPPPPQQQQQQQPCPSTASVKHPGDADTRTTMWSKCGVGAVPRRRGEEDATMVEKTVVPAVDKNPSHLLGTCPSMPQRHSMQGGALRFHSVLRRDEGHKRPSCALPPRSSSVSSADTEEEGSGVSSKTTAANRSIMGHGKKQGAEARALTTLRQTSTGSAAADDACSRKDTFTTAPSRRNHNQSVSMAGTENIFEVPSGSDIRASLWPVLQLPHTNPVGNPSLSNITGQTPQSVASRMQRSVFEAGMRRIHSDVCFGTFISVVNSTRSSFDDDQPPSYLRDKLNEGSASPDTLVAFSGTAMVLSAHAASPTDSKTRMRSERSNSGSNTLGQHHRKRESRCRGWPNSSAAPRGRRANRDDDAASENDRCNFSISSHGTPSSRTSILSFAFGG</sequence>
<accession>A0A836LIC0</accession>
<feature type="compositionally biased region" description="Basic and acidic residues" evidence="1">
    <location>
        <begin position="22"/>
        <end position="38"/>
    </location>
</feature>
<evidence type="ECO:0000313" key="3">
    <source>
        <dbReference type="Proteomes" id="UP000674318"/>
    </source>
</evidence>
<feature type="region of interest" description="Disordered" evidence="1">
    <location>
        <begin position="48"/>
        <end position="82"/>
    </location>
</feature>
<keyword evidence="3" id="KW-1185">Reference proteome</keyword>